<feature type="signal peptide" evidence="13">
    <location>
        <begin position="1"/>
        <end position="18"/>
    </location>
</feature>
<evidence type="ECO:0000256" key="5">
    <source>
        <dbReference type="ARBA" id="ARBA00022723"/>
    </source>
</evidence>
<sequence length="248" mass="27168">MFAKLFAIVLAIASVAQAAPCNGAARVIQNCEVSGTVALTFDDGPAGYDLQIANSLNGGKGTFFVNGNNWACIYDKADELKGLYAGGHTIGSHTWSHADLARLNYNQINDELAKVEDAMIKILGVRPIYFRPPFGSYNDLVIQVLKDRGYSKLFMWTDDTEDGNRNGEDVPFAKSVYDRITRDFPKPHLVLNHSPYSSTANQVVPYAVGKLQGAGYKLQTVDQCLGSAGEWPYIYVGQPGNRDSSWKC</sequence>
<evidence type="ECO:0000256" key="4">
    <source>
        <dbReference type="ARBA" id="ARBA00022622"/>
    </source>
</evidence>
<keyword evidence="9" id="KW-0325">Glycoprotein</keyword>
<name>A0AA48I8Q3_9TREE</name>
<evidence type="ECO:0000256" key="3">
    <source>
        <dbReference type="ARBA" id="ARBA00022475"/>
    </source>
</evidence>
<dbReference type="SUPFAM" id="SSF88713">
    <property type="entry name" value="Glycoside hydrolase/deacetylase"/>
    <property type="match status" value="1"/>
</dbReference>
<evidence type="ECO:0000259" key="14">
    <source>
        <dbReference type="PROSITE" id="PS51677"/>
    </source>
</evidence>
<comment type="cofactor">
    <cofactor evidence="1">
        <name>Co(2+)</name>
        <dbReference type="ChEBI" id="CHEBI:48828"/>
    </cofactor>
</comment>
<accession>A0AA48I8Q3</accession>
<keyword evidence="12" id="KW-0961">Cell wall biogenesis/degradation</keyword>
<keyword evidence="5" id="KW-0479">Metal-binding</keyword>
<dbReference type="Pfam" id="PF01522">
    <property type="entry name" value="Polysacc_deac_1"/>
    <property type="match status" value="1"/>
</dbReference>
<keyword evidence="4" id="KW-0336">GPI-anchor</keyword>
<dbReference type="GO" id="GO:0005975">
    <property type="term" value="P:carbohydrate metabolic process"/>
    <property type="evidence" value="ECO:0007669"/>
    <property type="project" value="InterPro"/>
</dbReference>
<dbReference type="GO" id="GO:0005886">
    <property type="term" value="C:plasma membrane"/>
    <property type="evidence" value="ECO:0007669"/>
    <property type="project" value="UniProtKB-SubCell"/>
</dbReference>
<keyword evidence="7" id="KW-0378">Hydrolase</keyword>
<evidence type="ECO:0000256" key="1">
    <source>
        <dbReference type="ARBA" id="ARBA00001941"/>
    </source>
</evidence>
<dbReference type="CDD" id="cd10951">
    <property type="entry name" value="CE4_ClCDA_like"/>
    <property type="match status" value="1"/>
</dbReference>
<dbReference type="KEGG" id="ccac:CcaHIS019_0109650"/>
<dbReference type="InterPro" id="IPR002509">
    <property type="entry name" value="NODB_dom"/>
</dbReference>
<evidence type="ECO:0000256" key="7">
    <source>
        <dbReference type="ARBA" id="ARBA00022801"/>
    </source>
</evidence>
<keyword evidence="10" id="KW-0119">Carbohydrate metabolism</keyword>
<evidence type="ECO:0000256" key="13">
    <source>
        <dbReference type="SAM" id="SignalP"/>
    </source>
</evidence>
<keyword evidence="11" id="KW-0449">Lipoprotein</keyword>
<dbReference type="AlphaFoldDB" id="A0AA48I8Q3"/>
<evidence type="ECO:0000256" key="6">
    <source>
        <dbReference type="ARBA" id="ARBA00022729"/>
    </source>
</evidence>
<gene>
    <name evidence="15" type="ORF">CcaverHIS019_0109650</name>
</gene>
<protein>
    <recommendedName>
        <fullName evidence="14">NodB homology domain-containing protein</fullName>
    </recommendedName>
</protein>
<keyword evidence="6 13" id="KW-0732">Signal</keyword>
<evidence type="ECO:0000256" key="2">
    <source>
        <dbReference type="ARBA" id="ARBA00004609"/>
    </source>
</evidence>
<proteinExistence type="predicted"/>
<feature type="domain" description="NodB homology" evidence="14">
    <location>
        <begin position="35"/>
        <end position="219"/>
    </location>
</feature>
<dbReference type="EMBL" id="AP028212">
    <property type="protein sequence ID" value="BEI88247.1"/>
    <property type="molecule type" value="Genomic_DNA"/>
</dbReference>
<dbReference type="GO" id="GO:0098552">
    <property type="term" value="C:side of membrane"/>
    <property type="evidence" value="ECO:0007669"/>
    <property type="project" value="UniProtKB-KW"/>
</dbReference>
<keyword evidence="8" id="KW-0472">Membrane</keyword>
<evidence type="ECO:0000256" key="12">
    <source>
        <dbReference type="ARBA" id="ARBA00023316"/>
    </source>
</evidence>
<dbReference type="GO" id="GO:0071555">
    <property type="term" value="P:cell wall organization"/>
    <property type="evidence" value="ECO:0007669"/>
    <property type="project" value="UniProtKB-KW"/>
</dbReference>
<keyword evidence="3" id="KW-1003">Cell membrane</keyword>
<reference evidence="15" key="1">
    <citation type="journal article" date="2023" name="BMC Genomics">
        <title>Chromosome-level genome assemblies of Cutaneotrichosporon spp. (Trichosporonales, Basidiomycota) reveal imbalanced evolution between nucleotide sequences and chromosome synteny.</title>
        <authorList>
            <person name="Kobayashi Y."/>
            <person name="Kayamori A."/>
            <person name="Aoki K."/>
            <person name="Shiwa Y."/>
            <person name="Matsutani M."/>
            <person name="Fujita N."/>
            <person name="Sugita T."/>
            <person name="Iwasaki W."/>
            <person name="Tanaka N."/>
            <person name="Takashima M."/>
        </authorList>
    </citation>
    <scope>NUCLEOTIDE SEQUENCE</scope>
    <source>
        <strain evidence="15">HIS019</strain>
    </source>
</reference>
<feature type="chain" id="PRO_5041416946" description="NodB homology domain-containing protein" evidence="13">
    <location>
        <begin position="19"/>
        <end position="248"/>
    </location>
</feature>
<dbReference type="GO" id="GO:0046872">
    <property type="term" value="F:metal ion binding"/>
    <property type="evidence" value="ECO:0007669"/>
    <property type="project" value="UniProtKB-KW"/>
</dbReference>
<comment type="subcellular location">
    <subcellularLocation>
        <location evidence="2">Cell membrane</location>
        <topology evidence="2">Lipid-anchor</topology>
        <topology evidence="2">GPI-anchor</topology>
    </subcellularLocation>
</comment>
<evidence type="ECO:0000256" key="10">
    <source>
        <dbReference type="ARBA" id="ARBA00023277"/>
    </source>
</evidence>
<evidence type="ECO:0000256" key="8">
    <source>
        <dbReference type="ARBA" id="ARBA00023136"/>
    </source>
</evidence>
<dbReference type="PANTHER" id="PTHR46471:SF2">
    <property type="entry name" value="CHITIN DEACETYLASE-RELATED"/>
    <property type="match status" value="1"/>
</dbReference>
<dbReference type="GeneID" id="85492118"/>
<keyword evidence="16" id="KW-1185">Reference proteome</keyword>
<dbReference type="GO" id="GO:0016810">
    <property type="term" value="F:hydrolase activity, acting on carbon-nitrogen (but not peptide) bonds"/>
    <property type="evidence" value="ECO:0007669"/>
    <property type="project" value="InterPro"/>
</dbReference>
<dbReference type="Proteomes" id="UP001233271">
    <property type="component" value="Chromosome 1"/>
</dbReference>
<organism evidence="15 16">
    <name type="scientific">Cutaneotrichosporon cavernicola</name>
    <dbReference type="NCBI Taxonomy" id="279322"/>
    <lineage>
        <taxon>Eukaryota</taxon>
        <taxon>Fungi</taxon>
        <taxon>Dikarya</taxon>
        <taxon>Basidiomycota</taxon>
        <taxon>Agaricomycotina</taxon>
        <taxon>Tremellomycetes</taxon>
        <taxon>Trichosporonales</taxon>
        <taxon>Trichosporonaceae</taxon>
        <taxon>Cutaneotrichosporon</taxon>
    </lineage>
</organism>
<evidence type="ECO:0000313" key="15">
    <source>
        <dbReference type="EMBL" id="BEI88247.1"/>
    </source>
</evidence>
<evidence type="ECO:0000313" key="16">
    <source>
        <dbReference type="Proteomes" id="UP001233271"/>
    </source>
</evidence>
<evidence type="ECO:0000256" key="9">
    <source>
        <dbReference type="ARBA" id="ARBA00023180"/>
    </source>
</evidence>
<evidence type="ECO:0000256" key="11">
    <source>
        <dbReference type="ARBA" id="ARBA00023288"/>
    </source>
</evidence>
<dbReference type="PROSITE" id="PS51677">
    <property type="entry name" value="NODB"/>
    <property type="match status" value="1"/>
</dbReference>
<dbReference type="RefSeq" id="XP_060453513.1">
    <property type="nucleotide sequence ID" value="XM_060604281.1"/>
</dbReference>
<dbReference type="Gene3D" id="3.20.20.370">
    <property type="entry name" value="Glycoside hydrolase/deacetylase"/>
    <property type="match status" value="1"/>
</dbReference>
<dbReference type="PANTHER" id="PTHR46471">
    <property type="entry name" value="CHITIN DEACETYLASE"/>
    <property type="match status" value="1"/>
</dbReference>
<dbReference type="InterPro" id="IPR011330">
    <property type="entry name" value="Glyco_hydro/deAcase_b/a-brl"/>
</dbReference>